<evidence type="ECO:0000313" key="4">
    <source>
        <dbReference type="Proteomes" id="UP000594262"/>
    </source>
</evidence>
<dbReference type="Proteomes" id="UP000594262">
    <property type="component" value="Unplaced"/>
</dbReference>
<evidence type="ECO:0000313" key="3">
    <source>
        <dbReference type="EnsemblMetazoa" id="CLYHEMP008462.3"/>
    </source>
</evidence>
<dbReference type="EnsemblMetazoa" id="CLYHEMT008462.3">
    <property type="protein sequence ID" value="CLYHEMP008462.3"/>
    <property type="gene ID" value="CLYHEMG008462"/>
</dbReference>
<evidence type="ECO:0000256" key="1">
    <source>
        <dbReference type="SAM" id="MobiDB-lite"/>
    </source>
</evidence>
<accession>A0A7M5V2H3</accession>
<feature type="region of interest" description="Disordered" evidence="1">
    <location>
        <begin position="72"/>
        <end position="94"/>
    </location>
</feature>
<feature type="chain" id="PRO_5029624773" evidence="2">
    <location>
        <begin position="20"/>
        <end position="281"/>
    </location>
</feature>
<name>A0A7M5V2H3_9CNID</name>
<feature type="signal peptide" evidence="2">
    <location>
        <begin position="1"/>
        <end position="19"/>
    </location>
</feature>
<keyword evidence="2" id="KW-0732">Signal</keyword>
<organism evidence="3 4">
    <name type="scientific">Clytia hemisphaerica</name>
    <dbReference type="NCBI Taxonomy" id="252671"/>
    <lineage>
        <taxon>Eukaryota</taxon>
        <taxon>Metazoa</taxon>
        <taxon>Cnidaria</taxon>
        <taxon>Hydrozoa</taxon>
        <taxon>Hydroidolina</taxon>
        <taxon>Leptothecata</taxon>
        <taxon>Obeliida</taxon>
        <taxon>Clytiidae</taxon>
        <taxon>Clytia</taxon>
    </lineage>
</organism>
<proteinExistence type="predicted"/>
<sequence>MMISPRLFICLVFLATAYSACLNDREADTTIGAGNVKKAFNEDQEQIARVVSQTNVENSLINNSGKLVNKDVKSASKANIQSPGKKESTNIDEEDSSVLTKDELSKKGDCMCIYNNLICGNHRVGFCQDRRHGRKRDSELTKKGDCMCMYNNLICGNRRVGFCQDRRHGRKRDSELTKKGDCMCMYNNLICGNRRVGFCQHRRHGRKRDSELTKKSGGCVCIYNNLICGGQMLGFCQDRRNGRRTADSAGNDIGEFKRSDCMCFHNELLCGGHRIGFCQEH</sequence>
<dbReference type="AlphaFoldDB" id="A0A7M5V2H3"/>
<reference evidence="3" key="1">
    <citation type="submission" date="2021-01" db="UniProtKB">
        <authorList>
            <consortium name="EnsemblMetazoa"/>
        </authorList>
    </citation>
    <scope>IDENTIFICATION</scope>
</reference>
<keyword evidence="4" id="KW-1185">Reference proteome</keyword>
<protein>
    <submittedName>
        <fullName evidence="3">Uncharacterized protein</fullName>
    </submittedName>
</protein>
<evidence type="ECO:0000256" key="2">
    <source>
        <dbReference type="SAM" id="SignalP"/>
    </source>
</evidence>